<evidence type="ECO:0000256" key="2">
    <source>
        <dbReference type="SAM" id="Phobius"/>
    </source>
</evidence>
<dbReference type="RefSeq" id="WP_408073858.1">
    <property type="nucleotide sequence ID" value="NZ_JBELQB010000003.1"/>
</dbReference>
<evidence type="ECO:0000256" key="1">
    <source>
        <dbReference type="SAM" id="Coils"/>
    </source>
</evidence>
<proteinExistence type="predicted"/>
<accession>A0ABW8YBX3</accession>
<reference evidence="3 4" key="1">
    <citation type="submission" date="2024-06" db="EMBL/GenBank/DDBJ databases">
        <authorList>
            <person name="Kaempfer P."/>
            <person name="Viver T."/>
        </authorList>
    </citation>
    <scope>NUCLEOTIDE SEQUENCE [LARGE SCALE GENOMIC DNA]</scope>
    <source>
        <strain evidence="3 4">ST-75</strain>
    </source>
</reference>
<feature type="coiled-coil region" evidence="1">
    <location>
        <begin position="42"/>
        <end position="93"/>
    </location>
</feature>
<keyword evidence="1" id="KW-0175">Coiled coil</keyword>
<sequence length="333" mass="38063">MKKYIQFIVLLLSINSFSQPSNDLKDQEANTEIEENYNYLNQYQINEVIEETKRKIEDLENNKAALEKYLVSLNSLKNEAENLKDSFLNEAIEKIRSSITAHNEAQIYQDETIILDELNKQYQTLYDIETNSESRNLMRLIYRATQELYSESVIREIEKTRYENKKPILTTESKLDNFKQKINSLIPKINTNLNLIIDNEIKTVTQKIEKCNSELKGKKGKLTDLFQQMEEKETQINSLSIKLGLPLFCLTILLLFLGPALLKNKKNKDGIEYSEGFSQNVVLEISTVLLLTMSILILGLSGKVNSEVLGTLIGGISGYVLNKVRTNSTASNS</sequence>
<dbReference type="EMBL" id="JBELQB010000003">
    <property type="protein sequence ID" value="MFL9836825.1"/>
    <property type="molecule type" value="Genomic_DNA"/>
</dbReference>
<protein>
    <submittedName>
        <fullName evidence="3">Uncharacterized protein</fullName>
    </submittedName>
</protein>
<gene>
    <name evidence="3" type="ORF">ABS768_04900</name>
</gene>
<organism evidence="3 4">
    <name type="scientific">Flavobacterium rhizophilum</name>
    <dbReference type="NCBI Taxonomy" id="3163296"/>
    <lineage>
        <taxon>Bacteria</taxon>
        <taxon>Pseudomonadati</taxon>
        <taxon>Bacteroidota</taxon>
        <taxon>Flavobacteriia</taxon>
        <taxon>Flavobacteriales</taxon>
        <taxon>Flavobacteriaceae</taxon>
        <taxon>Flavobacterium</taxon>
    </lineage>
</organism>
<comment type="caution">
    <text evidence="3">The sequence shown here is derived from an EMBL/GenBank/DDBJ whole genome shotgun (WGS) entry which is preliminary data.</text>
</comment>
<evidence type="ECO:0000313" key="3">
    <source>
        <dbReference type="EMBL" id="MFL9836825.1"/>
    </source>
</evidence>
<keyword evidence="2" id="KW-0472">Membrane</keyword>
<keyword evidence="2" id="KW-0812">Transmembrane</keyword>
<name>A0ABW8YBX3_9FLAO</name>
<keyword evidence="2" id="KW-1133">Transmembrane helix</keyword>
<feature type="transmembrane region" description="Helical" evidence="2">
    <location>
        <begin position="282"/>
        <end position="302"/>
    </location>
</feature>
<keyword evidence="4" id="KW-1185">Reference proteome</keyword>
<dbReference type="Proteomes" id="UP001629059">
    <property type="component" value="Unassembled WGS sequence"/>
</dbReference>
<feature type="transmembrane region" description="Helical" evidence="2">
    <location>
        <begin position="243"/>
        <end position="262"/>
    </location>
</feature>
<evidence type="ECO:0000313" key="4">
    <source>
        <dbReference type="Proteomes" id="UP001629059"/>
    </source>
</evidence>